<evidence type="ECO:0000256" key="7">
    <source>
        <dbReference type="ARBA" id="ARBA00022927"/>
    </source>
</evidence>
<dbReference type="GO" id="GO:0017056">
    <property type="term" value="F:structural constituent of nuclear pore"/>
    <property type="evidence" value="ECO:0007669"/>
    <property type="project" value="InterPro"/>
</dbReference>
<evidence type="ECO:0000313" key="14">
    <source>
        <dbReference type="EMBL" id="UQC80688.1"/>
    </source>
</evidence>
<dbReference type="Pfam" id="PF04121">
    <property type="entry name" value="Nup84_Nup100"/>
    <property type="match status" value="1"/>
</dbReference>
<evidence type="ECO:0000256" key="8">
    <source>
        <dbReference type="ARBA" id="ARBA00023010"/>
    </source>
</evidence>
<keyword evidence="6" id="KW-0509">mRNA transport</keyword>
<dbReference type="InterPro" id="IPR037202">
    <property type="entry name" value="ESCRT_assembly_dom"/>
</dbReference>
<dbReference type="InterPro" id="IPR029012">
    <property type="entry name" value="Helix_hairpin_bin_sf"/>
</dbReference>
<name>A0A9Q8SP63_9PEZI</name>
<feature type="domain" description="VPS37 C-terminal" evidence="13">
    <location>
        <begin position="1186"/>
        <end position="1278"/>
    </location>
</feature>
<organism evidence="14 15">
    <name type="scientific">Colletotrichum lupini</name>
    <dbReference type="NCBI Taxonomy" id="145971"/>
    <lineage>
        <taxon>Eukaryota</taxon>
        <taxon>Fungi</taxon>
        <taxon>Dikarya</taxon>
        <taxon>Ascomycota</taxon>
        <taxon>Pezizomycotina</taxon>
        <taxon>Sordariomycetes</taxon>
        <taxon>Hypocreomycetidae</taxon>
        <taxon>Glomerellales</taxon>
        <taxon>Glomerellaceae</taxon>
        <taxon>Colletotrichum</taxon>
        <taxon>Colletotrichum acutatum species complex</taxon>
    </lineage>
</organism>
<accession>A0A9Q8SP63</accession>
<dbReference type="Proteomes" id="UP000830671">
    <property type="component" value="Chromosome 3"/>
</dbReference>
<evidence type="ECO:0000256" key="5">
    <source>
        <dbReference type="ARBA" id="ARBA00022753"/>
    </source>
</evidence>
<keyword evidence="10" id="KW-0539">Nucleus</keyword>
<dbReference type="GO" id="GO:0072666">
    <property type="term" value="P:establishment of protein localization to vacuole"/>
    <property type="evidence" value="ECO:0007669"/>
    <property type="project" value="UniProtKB-ARBA"/>
</dbReference>
<gene>
    <name evidence="14" type="ORF">CLUP02_06172</name>
</gene>
<keyword evidence="5" id="KW-0967">Endosome</keyword>
<evidence type="ECO:0000259" key="13">
    <source>
        <dbReference type="PROSITE" id="PS51314"/>
    </source>
</evidence>
<proteinExistence type="inferred from homology"/>
<evidence type="ECO:0000313" key="15">
    <source>
        <dbReference type="Proteomes" id="UP000830671"/>
    </source>
</evidence>
<dbReference type="InterPro" id="IPR009851">
    <property type="entry name" value="Mod_r"/>
</dbReference>
<dbReference type="PANTHER" id="PTHR13003">
    <property type="entry name" value="NUP107-RELATED"/>
    <property type="match status" value="1"/>
</dbReference>
<keyword evidence="4 11" id="KW-0813">Transport</keyword>
<dbReference type="GO" id="GO:0043162">
    <property type="term" value="P:ubiquitin-dependent protein catabolic process via the multivesicular body sorting pathway"/>
    <property type="evidence" value="ECO:0007669"/>
    <property type="project" value="UniProtKB-ARBA"/>
</dbReference>
<sequence>MDGIGPEVEVFANILDDCLANQGTDEDKRARVLGLVNAYHDYAAEKLSQLRKPRRQGSIGDNEMDLDDEEEAEAAADSEEIRVWEQERQTWDLVRRLIPLRYSIRSSTNQEATYNGKDLWRAFLANDQLATERKTILEWLQQGARAGPDIDDLVRDLQQNADRGDIIAHGWIHTRSAIKLQKSVIGSSRPLDVHFPEVARSLVNSDKAPLVAELDPDSVIRQGRKLEPQDEYFERAIWVGCFQLLRRGCTVETTREWCLERTEVWRAVSMSALPLASDHGETTLVDDPSALTLWRRMCFALARQGGTDDIERAVYGVLSGDIPSVQRVCQTWDDFMFMHYNALVRTQFDTFLLSQCSPEASATIRSSFAAFDAVQFHGDAATLEQRLIRNLETSPHTSKEALEPIKALQAAIISKDLQRHFYEQGVAITQKANSKEASALMPDHNCRNVDVVTEKFADIKNPDGLRIAVHALIIFDTLDKLGTLKTNTVTMSSDHDRCELQENTITQYISLLRLAGLEELIPLYCSRLHPSRAFQVLSTNLLPITDSEARQEQLTFIHKAGLDVVDFVKAQPQFLFQTLDSDTAQNDAMREFQIMDDGPASLKYGRSIKTDFFGEDPESIDAVDERLIRSVEWLLLVSEAWPYVFSIGVAIYKHFLKTMHLNAARSFANRVPFDSILRMRSSDFPEQAEDELWWTQDGEFWVNQLEGAGAMDLSPSQVVSDAKVLRELECLVRALDTMETVASLAELSREYVNLTFGYNVLLTTCRDPSVKRDFWAKVGNEVKAAKEHITNPFVTEDQDLQALREAYLPETILAYISTLHFAGTTLTRDNFLECMELAATIAEKGSDVAECFAKAKRMKELVECFAACSKALAVASGEKKAANSSSKKLREMGWSRDLWSRVAYRSRRLRPGVICLEHTKVVQLPKYHSKKSIEKTAYFVPLEAILVLSSYLQLSIPYRYVFMATFRLVEPPRPTNADISVVGRYLALYFDQPTKRVIGLKIFLGLENKDHLVVVFNRLRVYVHIMHDPPPPVLPPKPGSHDTSRIGTPVMLNSPRHGNGNGTGPDVESAGGSRLNQVFQPAGLEIARPESVPDPGEHWLPKVLQDKAYVPGHGSGITCPTNVDLLNALAHAPSTIHPSLSSSHQALQAALTENLELASRLVELEARLAHQRSTTQAQLLSTHALERQWRQKQSDMDHALAPFSPAAMYQRLGQGVHEQASVCHVLEESFIDGEGDGAYASERETLDWIKRYRDAKVLYYLRQERKERWDEGRVGGWR</sequence>
<dbReference type="SUPFAM" id="SSF140111">
    <property type="entry name" value="Endosomal sorting complex assembly domain"/>
    <property type="match status" value="1"/>
</dbReference>
<evidence type="ECO:0000256" key="4">
    <source>
        <dbReference type="ARBA" id="ARBA00022448"/>
    </source>
</evidence>
<evidence type="ECO:0000256" key="10">
    <source>
        <dbReference type="ARBA" id="ARBA00023242"/>
    </source>
</evidence>
<dbReference type="GO" id="GO:0006606">
    <property type="term" value="P:protein import into nucleus"/>
    <property type="evidence" value="ECO:0007669"/>
    <property type="project" value="TreeGrafter"/>
</dbReference>
<dbReference type="KEGG" id="clup:CLUP02_06172"/>
<dbReference type="PANTHER" id="PTHR13003:SF2">
    <property type="entry name" value="NUCLEAR PORE COMPLEX PROTEIN NUP107"/>
    <property type="match status" value="1"/>
</dbReference>
<dbReference type="Pfam" id="PF07200">
    <property type="entry name" value="Mod_r"/>
    <property type="match status" value="1"/>
</dbReference>
<comment type="subcellular location">
    <subcellularLocation>
        <location evidence="1">Endosome</location>
    </subcellularLocation>
    <subcellularLocation>
        <location evidence="2">Nucleus</location>
        <location evidence="2">Nuclear pore complex</location>
    </subcellularLocation>
</comment>
<evidence type="ECO:0000256" key="12">
    <source>
        <dbReference type="SAM" id="MobiDB-lite"/>
    </source>
</evidence>
<dbReference type="GO" id="GO:0006406">
    <property type="term" value="P:mRNA export from nucleus"/>
    <property type="evidence" value="ECO:0007669"/>
    <property type="project" value="TreeGrafter"/>
</dbReference>
<keyword evidence="7 11" id="KW-0653">Protein transport</keyword>
<dbReference type="GO" id="GO:0000973">
    <property type="term" value="P:post-transcriptional tethering of RNA polymerase II gene DNA at nuclear periphery"/>
    <property type="evidence" value="ECO:0007669"/>
    <property type="project" value="TreeGrafter"/>
</dbReference>
<evidence type="ECO:0000256" key="6">
    <source>
        <dbReference type="ARBA" id="ARBA00022816"/>
    </source>
</evidence>
<reference evidence="14" key="1">
    <citation type="journal article" date="2021" name="Mol. Plant Microbe Interact.">
        <title>Complete Genome Sequence of the Plant-Pathogenic Fungus Colletotrichum lupini.</title>
        <authorList>
            <person name="Baroncelli R."/>
            <person name="Pensec F."/>
            <person name="Da Lio D."/>
            <person name="Boufleur T."/>
            <person name="Vicente I."/>
            <person name="Sarrocco S."/>
            <person name="Picot A."/>
            <person name="Baraldi E."/>
            <person name="Sukno S."/>
            <person name="Thon M."/>
            <person name="Le Floch G."/>
        </authorList>
    </citation>
    <scope>NUCLEOTIDE SEQUENCE</scope>
    <source>
        <strain evidence="14">IMI 504893</strain>
    </source>
</reference>
<evidence type="ECO:0000256" key="3">
    <source>
        <dbReference type="ARBA" id="ARBA00007617"/>
    </source>
</evidence>
<dbReference type="Gene3D" id="1.20.190.50">
    <property type="match status" value="1"/>
</dbReference>
<dbReference type="AlphaFoldDB" id="A0A9Q8SP63"/>
<feature type="region of interest" description="Disordered" evidence="12">
    <location>
        <begin position="1052"/>
        <end position="1071"/>
    </location>
</feature>
<dbReference type="Gene3D" id="1.10.3450.20">
    <property type="match status" value="1"/>
</dbReference>
<dbReference type="GO" id="GO:0031080">
    <property type="term" value="C:nuclear pore outer ring"/>
    <property type="evidence" value="ECO:0007669"/>
    <property type="project" value="TreeGrafter"/>
</dbReference>
<dbReference type="GeneID" id="73340185"/>
<dbReference type="PROSITE" id="PS51314">
    <property type="entry name" value="VPS37_C"/>
    <property type="match status" value="1"/>
</dbReference>
<keyword evidence="9" id="KW-0906">Nuclear pore complex</keyword>
<evidence type="ECO:0000256" key="2">
    <source>
        <dbReference type="ARBA" id="ARBA00004567"/>
    </source>
</evidence>
<dbReference type="EMBL" id="CP019475">
    <property type="protein sequence ID" value="UQC80688.1"/>
    <property type="molecule type" value="Genomic_DNA"/>
</dbReference>
<keyword evidence="8" id="KW-0811">Translocation</keyword>
<evidence type="ECO:0000256" key="9">
    <source>
        <dbReference type="ARBA" id="ARBA00023132"/>
    </source>
</evidence>
<comment type="similarity">
    <text evidence="3">Belongs to the VPS37 family.</text>
</comment>
<evidence type="ECO:0000256" key="1">
    <source>
        <dbReference type="ARBA" id="ARBA00004177"/>
    </source>
</evidence>
<dbReference type="Gene3D" id="1.10.287.660">
    <property type="entry name" value="Helix hairpin bin"/>
    <property type="match status" value="1"/>
</dbReference>
<protein>
    <recommendedName>
        <fullName evidence="13">VPS37 C-terminal domain-containing protein</fullName>
    </recommendedName>
</protein>
<feature type="compositionally biased region" description="Acidic residues" evidence="12">
    <location>
        <begin position="62"/>
        <end position="78"/>
    </location>
</feature>
<keyword evidence="15" id="KW-1185">Reference proteome</keyword>
<feature type="region of interest" description="Disordered" evidence="12">
    <location>
        <begin position="50"/>
        <end position="79"/>
    </location>
</feature>
<evidence type="ECO:0000256" key="11">
    <source>
        <dbReference type="PROSITE-ProRule" id="PRU00646"/>
    </source>
</evidence>
<dbReference type="InterPro" id="IPR007252">
    <property type="entry name" value="Nup84/Nup107"/>
</dbReference>
<dbReference type="RefSeq" id="XP_049142318.1">
    <property type="nucleotide sequence ID" value="XM_049285175.1"/>
</dbReference>
<dbReference type="GO" id="GO:0000813">
    <property type="term" value="C:ESCRT I complex"/>
    <property type="evidence" value="ECO:0007669"/>
    <property type="project" value="UniProtKB-ARBA"/>
</dbReference>